<evidence type="ECO:0000313" key="3">
    <source>
        <dbReference type="Proteomes" id="UP001612915"/>
    </source>
</evidence>
<sequence>MSETPQFFFNTRTGQVEELTKKGQSKDLLGPYPSREAAARALETAHERTEKWDEEDRRWNEGQK</sequence>
<feature type="region of interest" description="Disordered" evidence="1">
    <location>
        <begin position="1"/>
        <end position="64"/>
    </location>
</feature>
<keyword evidence="2" id="KW-0378">Hydrolase</keyword>
<feature type="compositionally biased region" description="Basic and acidic residues" evidence="1">
    <location>
        <begin position="43"/>
        <end position="64"/>
    </location>
</feature>
<evidence type="ECO:0000256" key="1">
    <source>
        <dbReference type="SAM" id="MobiDB-lite"/>
    </source>
</evidence>
<reference evidence="2 3" key="1">
    <citation type="submission" date="2024-10" db="EMBL/GenBank/DDBJ databases">
        <title>The Natural Products Discovery Center: Release of the First 8490 Sequenced Strains for Exploring Actinobacteria Biosynthetic Diversity.</title>
        <authorList>
            <person name="Kalkreuter E."/>
            <person name="Kautsar S.A."/>
            <person name="Yang D."/>
            <person name="Bader C.D."/>
            <person name="Teijaro C.N."/>
            <person name="Fluegel L."/>
            <person name="Davis C.M."/>
            <person name="Simpson J.R."/>
            <person name="Lauterbach L."/>
            <person name="Steele A.D."/>
            <person name="Gui C."/>
            <person name="Meng S."/>
            <person name="Li G."/>
            <person name="Viehrig K."/>
            <person name="Ye F."/>
            <person name="Su P."/>
            <person name="Kiefer A.F."/>
            <person name="Nichols A."/>
            <person name="Cepeda A.J."/>
            <person name="Yan W."/>
            <person name="Fan B."/>
            <person name="Jiang Y."/>
            <person name="Adhikari A."/>
            <person name="Zheng C.-J."/>
            <person name="Schuster L."/>
            <person name="Cowan T.M."/>
            <person name="Smanski M.J."/>
            <person name="Chevrette M.G."/>
            <person name="De Carvalho L.P.S."/>
            <person name="Shen B."/>
        </authorList>
    </citation>
    <scope>NUCLEOTIDE SEQUENCE [LARGE SCALE GENOMIC DNA]</scope>
    <source>
        <strain evidence="2 3">NPDC049639</strain>
    </source>
</reference>
<organism evidence="2 3">
    <name type="scientific">Spongisporangium articulatum</name>
    <dbReference type="NCBI Taxonomy" id="3362603"/>
    <lineage>
        <taxon>Bacteria</taxon>
        <taxon>Bacillati</taxon>
        <taxon>Actinomycetota</taxon>
        <taxon>Actinomycetes</taxon>
        <taxon>Kineosporiales</taxon>
        <taxon>Kineosporiaceae</taxon>
        <taxon>Spongisporangium</taxon>
    </lineage>
</organism>
<dbReference type="RefSeq" id="WP_398278665.1">
    <property type="nucleotide sequence ID" value="NZ_JBITLV010000002.1"/>
</dbReference>
<evidence type="ECO:0000313" key="2">
    <source>
        <dbReference type="EMBL" id="MFI7587307.1"/>
    </source>
</evidence>
<dbReference type="GO" id="GO:0004177">
    <property type="term" value="F:aminopeptidase activity"/>
    <property type="evidence" value="ECO:0007669"/>
    <property type="project" value="UniProtKB-KW"/>
</dbReference>
<protein>
    <submittedName>
        <fullName evidence="2">Methionine aminopeptidase</fullName>
    </submittedName>
</protein>
<proteinExistence type="predicted"/>
<dbReference type="EMBL" id="JBITLV010000002">
    <property type="protein sequence ID" value="MFI7587307.1"/>
    <property type="molecule type" value="Genomic_DNA"/>
</dbReference>
<keyword evidence="2" id="KW-0645">Protease</keyword>
<keyword evidence="2" id="KW-0031">Aminopeptidase</keyword>
<keyword evidence="3" id="KW-1185">Reference proteome</keyword>
<comment type="caution">
    <text evidence="2">The sequence shown here is derived from an EMBL/GenBank/DDBJ whole genome shotgun (WGS) entry which is preliminary data.</text>
</comment>
<gene>
    <name evidence="2" type="ORF">ACIB24_09565</name>
</gene>
<feature type="compositionally biased region" description="Polar residues" evidence="1">
    <location>
        <begin position="1"/>
        <end position="14"/>
    </location>
</feature>
<accession>A0ABW8ALU8</accession>
<dbReference type="Proteomes" id="UP001612915">
    <property type="component" value="Unassembled WGS sequence"/>
</dbReference>
<name>A0ABW8ALU8_9ACTN</name>